<dbReference type="Proteomes" id="UP001430953">
    <property type="component" value="Unassembled WGS sequence"/>
</dbReference>
<evidence type="ECO:0000256" key="3">
    <source>
        <dbReference type="ARBA" id="ARBA00022517"/>
    </source>
</evidence>
<dbReference type="PANTHER" id="PTHR14211">
    <property type="entry name" value="GLIOMA SUPPRESSOR CANDIDATE REGION GENE 2"/>
    <property type="match status" value="1"/>
</dbReference>
<feature type="compositionally biased region" description="Basic residues" evidence="6">
    <location>
        <begin position="307"/>
        <end position="323"/>
    </location>
</feature>
<keyword evidence="4 5" id="KW-0539">Nucleus</keyword>
<dbReference type="AlphaFoldDB" id="A0AAW2GUI6"/>
<evidence type="ECO:0000313" key="7">
    <source>
        <dbReference type="EMBL" id="KAL0130928.1"/>
    </source>
</evidence>
<dbReference type="GO" id="GO:0008097">
    <property type="term" value="F:5S rRNA binding"/>
    <property type="evidence" value="ECO:0007669"/>
    <property type="project" value="TreeGrafter"/>
</dbReference>
<evidence type="ECO:0000313" key="8">
    <source>
        <dbReference type="Proteomes" id="UP001430953"/>
    </source>
</evidence>
<gene>
    <name evidence="7" type="ORF">PUN28_002489</name>
</gene>
<feature type="region of interest" description="Disordered" evidence="6">
    <location>
        <begin position="275"/>
        <end position="332"/>
    </location>
</feature>
<comment type="function">
    <text evidence="5">May play a role in ribosome biogenesis.</text>
</comment>
<keyword evidence="8" id="KW-1185">Reference proteome</keyword>
<keyword evidence="3 5" id="KW-0690">Ribosome biogenesis</keyword>
<comment type="similarity">
    <text evidence="1 5">Belongs to the NOP53 family.</text>
</comment>
<comment type="caution">
    <text evidence="7">The sequence shown here is derived from an EMBL/GenBank/DDBJ whole genome shotgun (WGS) entry which is preliminary data.</text>
</comment>
<evidence type="ECO:0000256" key="2">
    <source>
        <dbReference type="ARBA" id="ARBA00018339"/>
    </source>
</evidence>
<accession>A0AAW2GUI6</accession>
<comment type="subcellular location">
    <subcellularLocation>
        <location evidence="5">Nucleus</location>
        <location evidence="5">Nucleolus</location>
    </subcellularLocation>
    <subcellularLocation>
        <location evidence="5">Nucleus</location>
        <location evidence="5">Nucleoplasm</location>
    </subcellularLocation>
</comment>
<dbReference type="Pfam" id="PF07767">
    <property type="entry name" value="Nop53"/>
    <property type="match status" value="1"/>
</dbReference>
<dbReference type="GO" id="GO:0005654">
    <property type="term" value="C:nucleoplasm"/>
    <property type="evidence" value="ECO:0007669"/>
    <property type="project" value="UniProtKB-SubCell"/>
</dbReference>
<organism evidence="7 8">
    <name type="scientific">Cardiocondyla obscurior</name>
    <dbReference type="NCBI Taxonomy" id="286306"/>
    <lineage>
        <taxon>Eukaryota</taxon>
        <taxon>Metazoa</taxon>
        <taxon>Ecdysozoa</taxon>
        <taxon>Arthropoda</taxon>
        <taxon>Hexapoda</taxon>
        <taxon>Insecta</taxon>
        <taxon>Pterygota</taxon>
        <taxon>Neoptera</taxon>
        <taxon>Endopterygota</taxon>
        <taxon>Hymenoptera</taxon>
        <taxon>Apocrita</taxon>
        <taxon>Aculeata</taxon>
        <taxon>Formicoidea</taxon>
        <taxon>Formicidae</taxon>
        <taxon>Myrmicinae</taxon>
        <taxon>Cardiocondyla</taxon>
    </lineage>
</organism>
<dbReference type="InterPro" id="IPR011687">
    <property type="entry name" value="Nop53/GLTSCR2"/>
</dbReference>
<dbReference type="PIRSF" id="PIRSF017302">
    <property type="entry name" value="Gltscr2"/>
    <property type="match status" value="1"/>
</dbReference>
<sequence>MDKPDAKTKKHKVSKKTKKSWRKYIDVKDVDAFLDNNRLEERLGGSFANRTDTQLFVIDKDNKIENAVSKRAARLALKIKEPKCFASLKSHTNVPDPISKRNRVRTKEERMSSILQQREMERKKLGILKLKEKEALKNRMLAKAIKANCPKKGEFKYDMWNSTNVLLPETVTEWMSSDNIRHIVSHLGMKKRNIPSSLHKKPSPLPAVEIPHPGTSYNPSYSSHQELLQEVVKKELKLMKEEEHLDRVTTQMFKKISLKKQNENMMKEMLQGLSTAQSLNSKSGEKDSDKEEENDDKNSSTAVTNKKPVKNAKKTLVQRRKQREQKQATNIHALDKLKKKKISDIYKLKALQKQIEEKEKKQELLRQKRIKKHEINLSMPKTLSKTKFEPIDPDFQLAEELTGNLRNCNPSKNLLKERYKSFQQRNIIPPATIKLKRDKAKMKKFIKPDHRINLDTTH</sequence>
<name>A0AAW2GUI6_9HYME</name>
<dbReference type="PANTHER" id="PTHR14211:SF7">
    <property type="entry name" value="RIBOSOME BIOGENESIS PROTEIN NOP53"/>
    <property type="match status" value="1"/>
</dbReference>
<dbReference type="GO" id="GO:0000027">
    <property type="term" value="P:ribosomal large subunit assembly"/>
    <property type="evidence" value="ECO:0007669"/>
    <property type="project" value="UniProtKB-UniRule"/>
</dbReference>
<dbReference type="EMBL" id="JADYXP020000002">
    <property type="protein sequence ID" value="KAL0130928.1"/>
    <property type="molecule type" value="Genomic_DNA"/>
</dbReference>
<reference evidence="7 8" key="1">
    <citation type="submission" date="2023-03" db="EMBL/GenBank/DDBJ databases">
        <title>High recombination rates correlate with genetic variation in Cardiocondyla obscurior ants.</title>
        <authorList>
            <person name="Errbii M."/>
        </authorList>
    </citation>
    <scope>NUCLEOTIDE SEQUENCE [LARGE SCALE GENOMIC DNA]</scope>
    <source>
        <strain evidence="7">Alpha-2009</strain>
        <tissue evidence="7">Whole body</tissue>
    </source>
</reference>
<dbReference type="GO" id="GO:0005730">
    <property type="term" value="C:nucleolus"/>
    <property type="evidence" value="ECO:0007669"/>
    <property type="project" value="UniProtKB-SubCell"/>
</dbReference>
<proteinExistence type="inferred from homology"/>
<evidence type="ECO:0000256" key="6">
    <source>
        <dbReference type="SAM" id="MobiDB-lite"/>
    </source>
</evidence>
<dbReference type="GO" id="GO:0006364">
    <property type="term" value="P:rRNA processing"/>
    <property type="evidence" value="ECO:0007669"/>
    <property type="project" value="TreeGrafter"/>
</dbReference>
<protein>
    <recommendedName>
        <fullName evidence="2 5">Ribosome biogenesis protein NOP53</fullName>
    </recommendedName>
</protein>
<feature type="region of interest" description="Disordered" evidence="6">
    <location>
        <begin position="194"/>
        <end position="221"/>
    </location>
</feature>
<evidence type="ECO:0000256" key="1">
    <source>
        <dbReference type="ARBA" id="ARBA00008838"/>
    </source>
</evidence>
<evidence type="ECO:0000256" key="4">
    <source>
        <dbReference type="ARBA" id="ARBA00023242"/>
    </source>
</evidence>
<evidence type="ECO:0000256" key="5">
    <source>
        <dbReference type="PIRNR" id="PIRNR017302"/>
    </source>
</evidence>